<dbReference type="Pfam" id="PF21607">
    <property type="entry name" value="FabD_helical_ins"/>
    <property type="match status" value="1"/>
</dbReference>
<dbReference type="Gene3D" id="3.20.20.70">
    <property type="entry name" value="Aldolase class I"/>
    <property type="match status" value="2"/>
</dbReference>
<dbReference type="Pfam" id="PF03060">
    <property type="entry name" value="NMO"/>
    <property type="match status" value="1"/>
</dbReference>
<reference evidence="3 4" key="1">
    <citation type="journal article" date="2021" name="Genome Biol. Evol.">
        <title>Complete Genome Sequencing of a Novel Gloeobacter Species from a Waterfall Cave in Mexico.</title>
        <authorList>
            <person name="Saw J.H."/>
            <person name="Cardona T."/>
            <person name="Montejano G."/>
        </authorList>
    </citation>
    <scope>NUCLEOTIDE SEQUENCE [LARGE SCALE GENOMIC DNA]</scope>
    <source>
        <strain evidence="3">MG652769</strain>
    </source>
</reference>
<feature type="domain" description="[Acyl-carrier-protein] S-malonyltransferase-like inserted helical" evidence="2">
    <location>
        <begin position="402"/>
        <end position="481"/>
    </location>
</feature>
<evidence type="ECO:0000313" key="3">
    <source>
        <dbReference type="EMBL" id="UFP94733.1"/>
    </source>
</evidence>
<dbReference type="PANTHER" id="PTHR32332:SF20">
    <property type="entry name" value="2-NITROPROPANE DIOXYGENASE-LIKE PROTEIN"/>
    <property type="match status" value="1"/>
</dbReference>
<evidence type="ECO:0000259" key="2">
    <source>
        <dbReference type="Pfam" id="PF21607"/>
    </source>
</evidence>
<feature type="domain" description="Fatty acid synthase subunit PfaD N-terminal" evidence="1">
    <location>
        <begin position="25"/>
        <end position="85"/>
    </location>
</feature>
<keyword evidence="4" id="KW-1185">Reference proteome</keyword>
<dbReference type="EMBL" id="CP063845">
    <property type="protein sequence ID" value="UFP94733.1"/>
    <property type="molecule type" value="Genomic_DNA"/>
</dbReference>
<accession>A0ABY3PM48</accession>
<gene>
    <name evidence="3" type="ORF">ISF26_00295</name>
</gene>
<dbReference type="RefSeq" id="WP_230841789.1">
    <property type="nucleotide sequence ID" value="NZ_CP063845.1"/>
</dbReference>
<organism evidence="3 4">
    <name type="scientific">Gloeobacter morelensis MG652769</name>
    <dbReference type="NCBI Taxonomy" id="2781736"/>
    <lineage>
        <taxon>Bacteria</taxon>
        <taxon>Bacillati</taxon>
        <taxon>Cyanobacteriota</taxon>
        <taxon>Cyanophyceae</taxon>
        <taxon>Gloeobacterales</taxon>
        <taxon>Gloeobacteraceae</taxon>
        <taxon>Gloeobacter</taxon>
        <taxon>Gloeobacter morelensis</taxon>
    </lineage>
</organism>
<dbReference type="InterPro" id="IPR049489">
    <property type="entry name" value="FabD-like_helical_ins"/>
</dbReference>
<dbReference type="InterPro" id="IPR013785">
    <property type="entry name" value="Aldolase_TIM"/>
</dbReference>
<dbReference type="InterPro" id="IPR040981">
    <property type="entry name" value="PfaD_N"/>
</dbReference>
<protein>
    <submittedName>
        <fullName evidence="3">PfaD family polyunsaturated fatty acid/polyketide biosynthesis protein</fullName>
    </submittedName>
</protein>
<dbReference type="SUPFAM" id="SSF51412">
    <property type="entry name" value="Inosine monophosphate dehydrogenase (IMPDH)"/>
    <property type="match status" value="1"/>
</dbReference>
<dbReference type="NCBIfam" id="TIGR02814">
    <property type="entry name" value="pfaD_fam"/>
    <property type="match status" value="1"/>
</dbReference>
<dbReference type="PANTHER" id="PTHR32332">
    <property type="entry name" value="2-NITROPROPANE DIOXYGENASE"/>
    <property type="match status" value="1"/>
</dbReference>
<dbReference type="Pfam" id="PF18328">
    <property type="entry name" value="PfaD_N"/>
    <property type="match status" value="1"/>
</dbReference>
<dbReference type="Proteomes" id="UP001054846">
    <property type="component" value="Chromosome"/>
</dbReference>
<proteinExistence type="predicted"/>
<name>A0ABY3PM48_9CYAN</name>
<dbReference type="InterPro" id="IPR014179">
    <property type="entry name" value="PfaD-like_TIM-barrel"/>
</dbReference>
<sequence length="547" mass="58976">MPISTTVCDTDVRHAGGAPKTGQVWSGPADALAFDEPGIRSILRDSDVPCCAVRQQGRIGLARGGSWLRAADEADLPEVLAFVPAMPLHCLGDPAFLAAHRVRCAYMTGAMANAIASEELVIAVGRAGMLGSFGAAGLVPDRIAAAIGRIQAALPEGPYAFNLIHSPSEPALEAGAVRVYLERGVRTVEASAYIDLTAQIVHYRAAGLGLDPAGCITIANRVIAKVSRREVAGRFLQPAPEALLRQLVEAGRISPLQATLAGKVPMADDITVEADSGGHTDNRALVCLLPSILAQRDEIQAQQRFAQPTRIGAAGGIGTPQAVLAAFMMGAAYVVTGSVNQACVEAGTSAHTRALLARAETTDVTMAPAADMFELGVRLQVLKRETLFAMRAQKLYELYKTYGALEEIPAAEIRKLESQIFKKSLEQIWQETIAYFSHRDPQQIEKAEGNPRRKMALIFRWYLGLSSRWSNLGEKGREMDYQIWCGPAMGAFNDWVKGTYLGAPENRTVVDVAGQLMLGAAFLYRVQHLRCQGLQLPPAYCRYLPAR</sequence>
<dbReference type="CDD" id="cd04742">
    <property type="entry name" value="NPD_FabD"/>
    <property type="match status" value="1"/>
</dbReference>
<evidence type="ECO:0000259" key="1">
    <source>
        <dbReference type="Pfam" id="PF18328"/>
    </source>
</evidence>
<evidence type="ECO:0000313" key="4">
    <source>
        <dbReference type="Proteomes" id="UP001054846"/>
    </source>
</evidence>